<dbReference type="InterPro" id="IPR058548">
    <property type="entry name" value="MlaB-like_STAS"/>
</dbReference>
<evidence type="ECO:0000256" key="1">
    <source>
        <dbReference type="SAM" id="MobiDB-lite"/>
    </source>
</evidence>
<feature type="compositionally biased region" description="Basic and acidic residues" evidence="1">
    <location>
        <begin position="118"/>
        <end position="134"/>
    </location>
</feature>
<evidence type="ECO:0000313" key="3">
    <source>
        <dbReference type="EMBL" id="KAB1988606.1"/>
    </source>
</evidence>
<evidence type="ECO:0000313" key="4">
    <source>
        <dbReference type="Proteomes" id="UP000442990"/>
    </source>
</evidence>
<protein>
    <submittedName>
        <fullName evidence="3">STAS domain-containing protein</fullName>
    </submittedName>
</protein>
<dbReference type="EMBL" id="WBKG01000007">
    <property type="protein sequence ID" value="KAB1988606.1"/>
    <property type="molecule type" value="Genomic_DNA"/>
</dbReference>
<sequence length="143" mass="14864">MSYVPPTGLLTVDSIEPAVLVLPGLVTRDEVPRLCEAVRTLLGTTGAGVVVCDVAGLGPPGLTAVDVLARMELAARRAGGRIRLRGPDPALRALLDLVGLRFETCDGSGSHGLPGPVEAERQPEEREPAGRVQEEVEPGDAAL</sequence>
<organism evidence="3 4">
    <name type="scientific">Streptomyces triticiradicis</name>
    <dbReference type="NCBI Taxonomy" id="2651189"/>
    <lineage>
        <taxon>Bacteria</taxon>
        <taxon>Bacillati</taxon>
        <taxon>Actinomycetota</taxon>
        <taxon>Actinomycetes</taxon>
        <taxon>Kitasatosporales</taxon>
        <taxon>Streptomycetaceae</taxon>
        <taxon>Streptomyces</taxon>
    </lineage>
</organism>
<name>A0A7J5DIT0_9ACTN</name>
<dbReference type="PROSITE" id="PS50801">
    <property type="entry name" value="STAS"/>
    <property type="match status" value="1"/>
</dbReference>
<evidence type="ECO:0000259" key="2">
    <source>
        <dbReference type="PROSITE" id="PS50801"/>
    </source>
</evidence>
<keyword evidence="4" id="KW-1185">Reference proteome</keyword>
<comment type="caution">
    <text evidence="3">The sequence shown here is derived from an EMBL/GenBank/DDBJ whole genome shotgun (WGS) entry which is preliminary data.</text>
</comment>
<dbReference type="AlphaFoldDB" id="A0A7J5DIT0"/>
<proteinExistence type="predicted"/>
<gene>
    <name evidence="3" type="ORF">F8144_11020</name>
</gene>
<feature type="region of interest" description="Disordered" evidence="1">
    <location>
        <begin position="107"/>
        <end position="143"/>
    </location>
</feature>
<feature type="domain" description="STAS" evidence="2">
    <location>
        <begin position="19"/>
        <end position="100"/>
    </location>
</feature>
<dbReference type="InterPro" id="IPR036513">
    <property type="entry name" value="STAS_dom_sf"/>
</dbReference>
<dbReference type="Proteomes" id="UP000442990">
    <property type="component" value="Unassembled WGS sequence"/>
</dbReference>
<dbReference type="Pfam" id="PF13466">
    <property type="entry name" value="STAS_2"/>
    <property type="match status" value="1"/>
</dbReference>
<dbReference type="InterPro" id="IPR002645">
    <property type="entry name" value="STAS_dom"/>
</dbReference>
<reference evidence="3 4" key="1">
    <citation type="submission" date="2019-09" db="EMBL/GenBank/DDBJ databases">
        <title>Isolation and identification of active actinomycetes.</title>
        <authorList>
            <person name="Yu Z."/>
            <person name="Han C."/>
            <person name="Yu B."/>
        </authorList>
    </citation>
    <scope>NUCLEOTIDE SEQUENCE [LARGE SCALE GENOMIC DNA]</scope>
    <source>
        <strain evidence="3 4">NEAU-H2</strain>
    </source>
</reference>
<dbReference type="SUPFAM" id="SSF52091">
    <property type="entry name" value="SpoIIaa-like"/>
    <property type="match status" value="1"/>
</dbReference>
<dbReference type="Gene3D" id="3.30.750.24">
    <property type="entry name" value="STAS domain"/>
    <property type="match status" value="1"/>
</dbReference>
<dbReference type="CDD" id="cd07043">
    <property type="entry name" value="STAS_anti-anti-sigma_factors"/>
    <property type="match status" value="1"/>
</dbReference>
<accession>A0A7J5DIT0</accession>